<evidence type="ECO:0000313" key="2">
    <source>
        <dbReference type="Proteomes" id="UP001476950"/>
    </source>
</evidence>
<gene>
    <name evidence="1" type="ORF">NDI38_29300</name>
</gene>
<organism evidence="1 2">
    <name type="scientific">Stenomitos frigidus AS-A4</name>
    <dbReference type="NCBI Taxonomy" id="2933935"/>
    <lineage>
        <taxon>Bacteria</taxon>
        <taxon>Bacillati</taxon>
        <taxon>Cyanobacteriota</taxon>
        <taxon>Cyanophyceae</taxon>
        <taxon>Leptolyngbyales</taxon>
        <taxon>Leptolyngbyaceae</taxon>
        <taxon>Stenomitos</taxon>
    </lineage>
</organism>
<protein>
    <submittedName>
        <fullName evidence="1">Dethiobiotin synthetase</fullName>
    </submittedName>
</protein>
<sequence>MDYQTARSLLVNQGMATEQNPDALIVRLQQGQPPIPGQITSLLLALKVVFEALREADVFERELVGSLYLLASESRQQFERGLRSGVAWPPLLDEDLNRIAAAVRSIFIGTWQG</sequence>
<keyword evidence="2" id="KW-1185">Reference proteome</keyword>
<dbReference type="EMBL" id="JAMPLM010000068">
    <property type="protein sequence ID" value="MEP1062474.1"/>
    <property type="molecule type" value="Genomic_DNA"/>
</dbReference>
<reference evidence="1 2" key="1">
    <citation type="submission" date="2022-04" db="EMBL/GenBank/DDBJ databases">
        <title>Positive selection, recombination, and allopatry shape intraspecific diversity of widespread and dominant cyanobacteria.</title>
        <authorList>
            <person name="Wei J."/>
            <person name="Shu W."/>
            <person name="Hu C."/>
        </authorList>
    </citation>
    <scope>NUCLEOTIDE SEQUENCE [LARGE SCALE GENOMIC DNA]</scope>
    <source>
        <strain evidence="1 2">AS-A4</strain>
    </source>
</reference>
<dbReference type="Proteomes" id="UP001476950">
    <property type="component" value="Unassembled WGS sequence"/>
</dbReference>
<dbReference type="RefSeq" id="WP_190451832.1">
    <property type="nucleotide sequence ID" value="NZ_JAMPLM010000068.1"/>
</dbReference>
<proteinExistence type="predicted"/>
<name>A0ABV0KW46_9CYAN</name>
<accession>A0ABV0KW46</accession>
<comment type="caution">
    <text evidence="1">The sequence shown here is derived from an EMBL/GenBank/DDBJ whole genome shotgun (WGS) entry which is preliminary data.</text>
</comment>
<evidence type="ECO:0000313" key="1">
    <source>
        <dbReference type="EMBL" id="MEP1062474.1"/>
    </source>
</evidence>